<evidence type="ECO:0000256" key="9">
    <source>
        <dbReference type="ARBA" id="ARBA00022840"/>
    </source>
</evidence>
<dbReference type="Pfam" id="PF00512">
    <property type="entry name" value="HisKA"/>
    <property type="match status" value="1"/>
</dbReference>
<dbReference type="PANTHER" id="PTHR44936:SF10">
    <property type="entry name" value="SENSOR PROTEIN RSTB"/>
    <property type="match status" value="1"/>
</dbReference>
<keyword evidence="6" id="KW-0808">Transferase</keyword>
<dbReference type="GO" id="GO:0005524">
    <property type="term" value="F:ATP binding"/>
    <property type="evidence" value="ECO:0007669"/>
    <property type="project" value="UniProtKB-KW"/>
</dbReference>
<sequence length="490" mass="52721">MGQLLGKCMCLCHIYPMKYRTQEGDSSQIGSSIAVAPSGRGAWIRLRTLILLRWWAIVGQISALIVVEHFMNIEVETGLCYLVIGAGIVSNLVASTVFPATKRLSEAENLAVVLFDLLQLGLLLYLTGGLNNPFSVLIVGPVIVSASSLSSRSTLFLGLTAIVIVTALARFHLDLRSEAGFVMQMPAIFLFGTWVAIVIGIVFLGVYSRWIVTEMHAMSGALQATQMALAREQKLTDLGGVVAAAAHELGTPLATIKLTSAELADDLPEGSEMREDALLISQQADRCRDILRSMGRAGKDDMHLRRAPFTAVVEEASEPHADRGKTVIFDHGALGGDHGGPPVILRRPEVIHGLRNLIQNAVDFADANVWIETRWAPGRITLRIMDDGPGFPAHLLGRIGDPLIRRRPRGIGSIGRRPGYEGMGLGLFIAKTLLERSGADLSFANGSDSFRGDSGMHERTGAVVEVIWPRSALEIGGASEGIGPNEPITS</sequence>
<name>A0A1N7EI39_9RHOB</name>
<keyword evidence="13" id="KW-1185">Reference proteome</keyword>
<accession>A0A1N7EI39</accession>
<keyword evidence="10" id="KW-0812">Transmembrane</keyword>
<evidence type="ECO:0000256" key="7">
    <source>
        <dbReference type="ARBA" id="ARBA00022741"/>
    </source>
</evidence>
<feature type="transmembrane region" description="Helical" evidence="10">
    <location>
        <begin position="79"/>
        <end position="98"/>
    </location>
</feature>
<dbReference type="NCBIfam" id="NF045988">
    <property type="entry name" value="HisKinRegBRhodob"/>
    <property type="match status" value="1"/>
</dbReference>
<protein>
    <recommendedName>
        <fullName evidence="3">histidine kinase</fullName>
        <ecNumber evidence="3">2.7.13.3</ecNumber>
    </recommendedName>
</protein>
<keyword evidence="8 12" id="KW-0418">Kinase</keyword>
<dbReference type="InterPro" id="IPR003594">
    <property type="entry name" value="HATPase_dom"/>
</dbReference>
<dbReference type="PRINTS" id="PR00344">
    <property type="entry name" value="BCTRLSENSOR"/>
</dbReference>
<evidence type="ECO:0000256" key="4">
    <source>
        <dbReference type="ARBA" id="ARBA00022475"/>
    </source>
</evidence>
<feature type="transmembrane region" description="Helical" evidence="10">
    <location>
        <begin position="185"/>
        <end position="207"/>
    </location>
</feature>
<evidence type="ECO:0000256" key="6">
    <source>
        <dbReference type="ARBA" id="ARBA00022679"/>
    </source>
</evidence>
<dbReference type="EMBL" id="FTNV01000001">
    <property type="protein sequence ID" value="SIR87730.1"/>
    <property type="molecule type" value="Genomic_DNA"/>
</dbReference>
<dbReference type="InterPro" id="IPR003661">
    <property type="entry name" value="HisK_dim/P_dom"/>
</dbReference>
<dbReference type="InterPro" id="IPR050980">
    <property type="entry name" value="2C_sensor_his_kinase"/>
</dbReference>
<keyword evidence="4" id="KW-1003">Cell membrane</keyword>
<reference evidence="12 13" key="1">
    <citation type="submission" date="2017-01" db="EMBL/GenBank/DDBJ databases">
        <authorList>
            <person name="Mah S.A."/>
            <person name="Swanson W.J."/>
            <person name="Moy G.W."/>
            <person name="Vacquier V.D."/>
        </authorList>
    </citation>
    <scope>NUCLEOTIDE SEQUENCE [LARGE SCALE GENOMIC DNA]</scope>
    <source>
        <strain evidence="12 13">DSM 29590</strain>
    </source>
</reference>
<dbReference type="SMART" id="SM00387">
    <property type="entry name" value="HATPase_c"/>
    <property type="match status" value="1"/>
</dbReference>
<dbReference type="InterPro" id="IPR036890">
    <property type="entry name" value="HATPase_C_sf"/>
</dbReference>
<dbReference type="InterPro" id="IPR004358">
    <property type="entry name" value="Sig_transdc_His_kin-like_C"/>
</dbReference>
<evidence type="ECO:0000256" key="10">
    <source>
        <dbReference type="SAM" id="Phobius"/>
    </source>
</evidence>
<keyword evidence="5" id="KW-0597">Phosphoprotein</keyword>
<organism evidence="12 13">
    <name type="scientific">Roseovarius nanhaiticus</name>
    <dbReference type="NCBI Taxonomy" id="573024"/>
    <lineage>
        <taxon>Bacteria</taxon>
        <taxon>Pseudomonadati</taxon>
        <taxon>Pseudomonadota</taxon>
        <taxon>Alphaproteobacteria</taxon>
        <taxon>Rhodobacterales</taxon>
        <taxon>Roseobacteraceae</taxon>
        <taxon>Roseovarius</taxon>
    </lineage>
</organism>
<dbReference type="CDD" id="cd00082">
    <property type="entry name" value="HisKA"/>
    <property type="match status" value="1"/>
</dbReference>
<proteinExistence type="predicted"/>
<dbReference type="PROSITE" id="PS50109">
    <property type="entry name" value="HIS_KIN"/>
    <property type="match status" value="1"/>
</dbReference>
<keyword evidence="7" id="KW-0547">Nucleotide-binding</keyword>
<evidence type="ECO:0000256" key="3">
    <source>
        <dbReference type="ARBA" id="ARBA00012438"/>
    </source>
</evidence>
<keyword evidence="10" id="KW-0472">Membrane</keyword>
<evidence type="ECO:0000256" key="1">
    <source>
        <dbReference type="ARBA" id="ARBA00000085"/>
    </source>
</evidence>
<dbReference type="SUPFAM" id="SSF55874">
    <property type="entry name" value="ATPase domain of HSP90 chaperone/DNA topoisomerase II/histidine kinase"/>
    <property type="match status" value="1"/>
</dbReference>
<dbReference type="InterPro" id="IPR005467">
    <property type="entry name" value="His_kinase_dom"/>
</dbReference>
<evidence type="ECO:0000256" key="2">
    <source>
        <dbReference type="ARBA" id="ARBA00004651"/>
    </source>
</evidence>
<evidence type="ECO:0000313" key="13">
    <source>
        <dbReference type="Proteomes" id="UP000186019"/>
    </source>
</evidence>
<evidence type="ECO:0000259" key="11">
    <source>
        <dbReference type="PROSITE" id="PS50109"/>
    </source>
</evidence>
<dbReference type="PANTHER" id="PTHR44936">
    <property type="entry name" value="SENSOR PROTEIN CREC"/>
    <property type="match status" value="1"/>
</dbReference>
<feature type="transmembrane region" description="Helical" evidence="10">
    <location>
        <begin position="50"/>
        <end position="67"/>
    </location>
</feature>
<dbReference type="InterPro" id="IPR036097">
    <property type="entry name" value="HisK_dim/P_sf"/>
</dbReference>
<dbReference type="GO" id="GO:0000155">
    <property type="term" value="F:phosphorelay sensor kinase activity"/>
    <property type="evidence" value="ECO:0007669"/>
    <property type="project" value="InterPro"/>
</dbReference>
<evidence type="ECO:0000256" key="8">
    <source>
        <dbReference type="ARBA" id="ARBA00022777"/>
    </source>
</evidence>
<dbReference type="Gene3D" id="3.30.565.10">
    <property type="entry name" value="Histidine kinase-like ATPase, C-terminal domain"/>
    <property type="match status" value="1"/>
</dbReference>
<feature type="domain" description="Histidine kinase" evidence="11">
    <location>
        <begin position="244"/>
        <end position="472"/>
    </location>
</feature>
<dbReference type="InterPro" id="IPR047770">
    <property type="entry name" value="RegB"/>
</dbReference>
<comment type="subcellular location">
    <subcellularLocation>
        <location evidence="2">Cell membrane</location>
        <topology evidence="2">Multi-pass membrane protein</topology>
    </subcellularLocation>
</comment>
<dbReference type="EC" id="2.7.13.3" evidence="3"/>
<comment type="catalytic activity">
    <reaction evidence="1">
        <text>ATP + protein L-histidine = ADP + protein N-phospho-L-histidine.</text>
        <dbReference type="EC" id="2.7.13.3"/>
    </reaction>
</comment>
<dbReference type="GO" id="GO:0005886">
    <property type="term" value="C:plasma membrane"/>
    <property type="evidence" value="ECO:0007669"/>
    <property type="project" value="UniProtKB-SubCell"/>
</dbReference>
<dbReference type="SUPFAM" id="SSF47384">
    <property type="entry name" value="Homodimeric domain of signal transducing histidine kinase"/>
    <property type="match status" value="1"/>
</dbReference>
<dbReference type="NCBIfam" id="NF033792">
    <property type="entry name" value="ActS_PrrB_HisK"/>
    <property type="match status" value="1"/>
</dbReference>
<dbReference type="AlphaFoldDB" id="A0A1N7EI39"/>
<dbReference type="SMART" id="SM00388">
    <property type="entry name" value="HisKA"/>
    <property type="match status" value="1"/>
</dbReference>
<dbReference type="STRING" id="573024.SAMN05216208_1870"/>
<feature type="transmembrane region" description="Helical" evidence="10">
    <location>
        <begin position="155"/>
        <end position="173"/>
    </location>
</feature>
<keyword evidence="10" id="KW-1133">Transmembrane helix</keyword>
<dbReference type="Pfam" id="PF02518">
    <property type="entry name" value="HATPase_c"/>
    <property type="match status" value="1"/>
</dbReference>
<gene>
    <name evidence="12" type="ORF">SAMN05421666_0264</name>
</gene>
<dbReference type="Gene3D" id="1.10.287.130">
    <property type="match status" value="1"/>
</dbReference>
<evidence type="ECO:0000313" key="12">
    <source>
        <dbReference type="EMBL" id="SIR87730.1"/>
    </source>
</evidence>
<dbReference type="Proteomes" id="UP000186019">
    <property type="component" value="Unassembled WGS sequence"/>
</dbReference>
<keyword evidence="9" id="KW-0067">ATP-binding</keyword>
<evidence type="ECO:0000256" key="5">
    <source>
        <dbReference type="ARBA" id="ARBA00022553"/>
    </source>
</evidence>